<feature type="domain" description="Trypsin-co-occurring" evidence="2">
    <location>
        <begin position="12"/>
        <end position="108"/>
    </location>
</feature>
<organism evidence="3 4">
    <name type="scientific">Saccharothrix ecbatanensis</name>
    <dbReference type="NCBI Taxonomy" id="1105145"/>
    <lineage>
        <taxon>Bacteria</taxon>
        <taxon>Bacillati</taxon>
        <taxon>Actinomycetota</taxon>
        <taxon>Actinomycetes</taxon>
        <taxon>Pseudonocardiales</taxon>
        <taxon>Pseudonocardiaceae</taxon>
        <taxon>Saccharothrix</taxon>
    </lineage>
</organism>
<keyword evidence="4" id="KW-1185">Reference proteome</keyword>
<proteinExistence type="predicted"/>
<dbReference type="EMBL" id="JACHMO010000001">
    <property type="protein sequence ID" value="MBB5805912.1"/>
    <property type="molecule type" value="Genomic_DNA"/>
</dbReference>
<evidence type="ECO:0000313" key="3">
    <source>
        <dbReference type="EMBL" id="MBB5805912.1"/>
    </source>
</evidence>
<dbReference type="InterPro" id="IPR045794">
    <property type="entry name" value="Trypco1"/>
</dbReference>
<feature type="region of interest" description="Disordered" evidence="1">
    <location>
        <begin position="113"/>
        <end position="134"/>
    </location>
</feature>
<name>A0A7W9HP85_9PSEU</name>
<dbReference type="NCBIfam" id="NF041216">
    <property type="entry name" value="CU044_2847_fam"/>
    <property type="match status" value="1"/>
</dbReference>
<protein>
    <recommendedName>
        <fullName evidence="2">Trypsin-co-occurring domain-containing protein</fullName>
    </recommendedName>
</protein>
<dbReference type="Proteomes" id="UP000552097">
    <property type="component" value="Unassembled WGS sequence"/>
</dbReference>
<gene>
    <name evidence="3" type="ORF">F4560_005680</name>
</gene>
<sequence>MRSEVAEYVEVRTEDGDLVPFEVDEEYDGPVRAGRRWDAAVDRAEETLESGIERARKVARSVAAKIGDMPSPRPDRVAVEIGLKVSSSAALAIAKSSAEAHVKITVEWLRDSLPASAPVEDEESTRESDGDVEA</sequence>
<evidence type="ECO:0000256" key="1">
    <source>
        <dbReference type="SAM" id="MobiDB-lite"/>
    </source>
</evidence>
<comment type="caution">
    <text evidence="3">The sequence shown here is derived from an EMBL/GenBank/DDBJ whole genome shotgun (WGS) entry which is preliminary data.</text>
</comment>
<feature type="compositionally biased region" description="Basic and acidic residues" evidence="1">
    <location>
        <begin position="125"/>
        <end position="134"/>
    </location>
</feature>
<evidence type="ECO:0000259" key="2">
    <source>
        <dbReference type="Pfam" id="PF19493"/>
    </source>
</evidence>
<evidence type="ECO:0000313" key="4">
    <source>
        <dbReference type="Proteomes" id="UP000552097"/>
    </source>
</evidence>
<dbReference type="Pfam" id="PF19493">
    <property type="entry name" value="Trypco1"/>
    <property type="match status" value="1"/>
</dbReference>
<dbReference type="AlphaFoldDB" id="A0A7W9HP85"/>
<accession>A0A7W9HP85</accession>
<dbReference type="RefSeq" id="WP_184924817.1">
    <property type="nucleotide sequence ID" value="NZ_JACHMO010000001.1"/>
</dbReference>
<reference evidence="3 4" key="1">
    <citation type="submission" date="2020-08" db="EMBL/GenBank/DDBJ databases">
        <title>Sequencing the genomes of 1000 actinobacteria strains.</title>
        <authorList>
            <person name="Klenk H.-P."/>
        </authorList>
    </citation>
    <scope>NUCLEOTIDE SEQUENCE [LARGE SCALE GENOMIC DNA]</scope>
    <source>
        <strain evidence="3 4">DSM 45486</strain>
    </source>
</reference>